<proteinExistence type="predicted"/>
<organism evidence="1">
    <name type="scientific">marine sediment metagenome</name>
    <dbReference type="NCBI Taxonomy" id="412755"/>
    <lineage>
        <taxon>unclassified sequences</taxon>
        <taxon>metagenomes</taxon>
        <taxon>ecological metagenomes</taxon>
    </lineage>
</organism>
<protein>
    <submittedName>
        <fullName evidence="1">Uncharacterized protein</fullName>
    </submittedName>
</protein>
<accession>X0YE40</accession>
<comment type="caution">
    <text evidence="1">The sequence shown here is derived from an EMBL/GenBank/DDBJ whole genome shotgun (WGS) entry which is preliminary data.</text>
</comment>
<dbReference type="AlphaFoldDB" id="X0YE40"/>
<name>X0YE40_9ZZZZ</name>
<sequence>MNKSDYVYMVLDNVLVFNINLPPEFQNNGLNDHLNKFDENYVKIIAGFNKNFLEHFLTISKGKYQNDIADLLKKMEKIAYMVGPIGNLSYLGSDQVDHILTKINDLKIDEIIEEKISLVADDQLPIPDSDVLDAKFVPFEDLKNYKLSESLIELLKQLKIGY</sequence>
<gene>
    <name evidence="1" type="ORF">S01H4_16232</name>
</gene>
<evidence type="ECO:0000313" key="1">
    <source>
        <dbReference type="EMBL" id="GAG54140.1"/>
    </source>
</evidence>
<dbReference type="EMBL" id="BART01007109">
    <property type="protein sequence ID" value="GAG54140.1"/>
    <property type="molecule type" value="Genomic_DNA"/>
</dbReference>
<reference evidence="1" key="1">
    <citation type="journal article" date="2014" name="Front. Microbiol.">
        <title>High frequency of phylogenetically diverse reductive dehalogenase-homologous genes in deep subseafloor sedimentary metagenomes.</title>
        <authorList>
            <person name="Kawai M."/>
            <person name="Futagami T."/>
            <person name="Toyoda A."/>
            <person name="Takaki Y."/>
            <person name="Nishi S."/>
            <person name="Hori S."/>
            <person name="Arai W."/>
            <person name="Tsubouchi T."/>
            <person name="Morono Y."/>
            <person name="Uchiyama I."/>
            <person name="Ito T."/>
            <person name="Fujiyama A."/>
            <person name="Inagaki F."/>
            <person name="Takami H."/>
        </authorList>
    </citation>
    <scope>NUCLEOTIDE SEQUENCE</scope>
    <source>
        <strain evidence="1">Expedition CK06-06</strain>
    </source>
</reference>